<dbReference type="InterPro" id="IPR025737">
    <property type="entry name" value="FApF"/>
</dbReference>
<dbReference type="EMBL" id="JACHHY010000013">
    <property type="protein sequence ID" value="MBB5019096.1"/>
    <property type="molecule type" value="Genomic_DNA"/>
</dbReference>
<evidence type="ECO:0000313" key="2">
    <source>
        <dbReference type="Proteomes" id="UP000575898"/>
    </source>
</evidence>
<keyword evidence="2" id="KW-1185">Reference proteome</keyword>
<name>A0A840MRN3_9PROT</name>
<reference evidence="1 2" key="1">
    <citation type="submission" date="2020-08" db="EMBL/GenBank/DDBJ databases">
        <title>Genomic Encyclopedia of Type Strains, Phase IV (KMG-IV): sequencing the most valuable type-strain genomes for metagenomic binning, comparative biology and taxonomic classification.</title>
        <authorList>
            <person name="Goeker M."/>
        </authorList>
    </citation>
    <scope>NUCLEOTIDE SEQUENCE [LARGE SCALE GENOMIC DNA]</scope>
    <source>
        <strain evidence="1 2">DSM 27165</strain>
    </source>
</reference>
<comment type="caution">
    <text evidence="1">The sequence shown here is derived from an EMBL/GenBank/DDBJ whole genome shotgun (WGS) entry which is preliminary data.</text>
</comment>
<accession>A0A840MRN3</accession>
<dbReference type="RefSeq" id="WP_184039336.1">
    <property type="nucleotide sequence ID" value="NZ_JACHHY010000013.1"/>
</dbReference>
<proteinExistence type="predicted"/>
<dbReference type="AlphaFoldDB" id="A0A840MRN3"/>
<organism evidence="1 2">
    <name type="scientific">Chitinivorax tropicus</name>
    <dbReference type="NCBI Taxonomy" id="714531"/>
    <lineage>
        <taxon>Bacteria</taxon>
        <taxon>Pseudomonadati</taxon>
        <taxon>Pseudomonadota</taxon>
        <taxon>Betaproteobacteria</taxon>
        <taxon>Chitinivorax</taxon>
    </lineage>
</organism>
<sequence length="1124" mass="123805">MHAKHDLPLLGQPSVTASAGHIRPVTTLLSLSYLISQLWGPTVHAEPVAGSVLNTPLPAHHQGRPISKMLGEENVGSLLIELDRDHVPADGQAPVNITIKVMGDDGQLHTASRHLTIEIDGGRLRVPGAQTDENGPGGLDRDRATPGIQIDTEHGVAHVQLLAPVAPKDVKLRVSTDKLIAERFIHFVPELRDMIASGLVEGIISRRSMSANAVQPARFNDSFEREIRRWSRQDSEGKTRVAARTAFFLKGVITGSTLLTAAYDSDKETRSRLLRDVEPEAFYPVYGDSATQGFDAQSSERLYVRIDQEKSYALYGDFTTAADTPPLSPSGLQRQQLGTYNRAATGLKARWHQPWGQIDLFASQDRLKQVVEEYPGNGTSGPFAVRNQGAIENSEIIELLVRDKNQTPIIKQTTRLIRFIDYAFEPFSGRILLKQPIASLTPDGDPQSLRITYEVDQGGDEFWMGGVNWVLNPDGRFSPGGSYVDDNNPLSPYRLGSANLAVRLGEHTTLVAEAARTESTDYQVGQDRFTTPSGRSGEIRHDQAGNAVRVELTHHAEQADAKVYYQRSQTGFNNASSGLMGGQEEAGARTTLKLDNDLKLYGAALRTRHEQLDAERDGIQAGAAWQITPRLTLDLSLQHMRETGNLPTSATITPNTGALGDSPQAQGGFFGLGTQASYIDPLTGVTQTAFAPSGSVANRRPSQPLDATTARLGLGYQATPKLWLGGDVEHGISGDNQHRYGAGARYRLSDQSRLYSRYETQTGLASAYSLNAADKSTSWISGVESHYMPGGTLFSEYRLRDAQSTQLADVRDQQLASGVRHTWQLSPGIHTLAGAEYLRILNGSQQEAAALSTGLDYTASPLWKGSIKLEWRRVFDAHDVPGDQGQQQWLNTVSATRKLNRDWTLLARNYALWTRHQDNADGSARLGNSMQDRAQIGFAWRPVDNNRVNALARYEFKLVRDDSQPTTDGTPAGQHYRAHIISALADYHPSRPWWLTTRLAAKQSTDFRLNNDQRRYRAWLASARLVYDLTENWDIGVMGSMLGSPDDHSRARAVGVELGYLLTQNLWLSAGHNWAGFHERDLSGGDQTAKGSYMRLRFKFDETLFKGNDPTVNVTLDQSPPPAK</sequence>
<protein>
    <submittedName>
        <fullName evidence="1">Uncharacterized protein</fullName>
    </submittedName>
</protein>
<dbReference type="SUPFAM" id="SSF56935">
    <property type="entry name" value="Porins"/>
    <property type="match status" value="2"/>
</dbReference>
<dbReference type="Pfam" id="PF13557">
    <property type="entry name" value="Phenol_MetA_deg"/>
    <property type="match status" value="1"/>
</dbReference>
<gene>
    <name evidence="1" type="ORF">HNQ59_002394</name>
</gene>
<evidence type="ECO:0000313" key="1">
    <source>
        <dbReference type="EMBL" id="MBB5019096.1"/>
    </source>
</evidence>
<dbReference type="Proteomes" id="UP000575898">
    <property type="component" value="Unassembled WGS sequence"/>
</dbReference>